<gene>
    <name evidence="1" type="ORF">WN51_08146</name>
</gene>
<accession>A0A0M8ZNS3</accession>
<name>A0A0M8ZNS3_9HYME</name>
<dbReference type="Proteomes" id="UP000053105">
    <property type="component" value="Unassembled WGS sequence"/>
</dbReference>
<dbReference type="AlphaFoldDB" id="A0A0M8ZNS3"/>
<protein>
    <submittedName>
        <fullName evidence="1">Uncharacterized protein</fullName>
    </submittedName>
</protein>
<organism evidence="1 2">
    <name type="scientific">Melipona quadrifasciata</name>
    <dbReference type="NCBI Taxonomy" id="166423"/>
    <lineage>
        <taxon>Eukaryota</taxon>
        <taxon>Metazoa</taxon>
        <taxon>Ecdysozoa</taxon>
        <taxon>Arthropoda</taxon>
        <taxon>Hexapoda</taxon>
        <taxon>Insecta</taxon>
        <taxon>Pterygota</taxon>
        <taxon>Neoptera</taxon>
        <taxon>Endopterygota</taxon>
        <taxon>Hymenoptera</taxon>
        <taxon>Apocrita</taxon>
        <taxon>Aculeata</taxon>
        <taxon>Apoidea</taxon>
        <taxon>Anthophila</taxon>
        <taxon>Apidae</taxon>
        <taxon>Melipona</taxon>
    </lineage>
</organism>
<keyword evidence="2" id="KW-1185">Reference proteome</keyword>
<proteinExistence type="predicted"/>
<evidence type="ECO:0000313" key="1">
    <source>
        <dbReference type="EMBL" id="KOX68015.1"/>
    </source>
</evidence>
<sequence>MPSYNLFLLRYPIISHCPFKFLHYNLLSFFQFQHFSQFNTKRTVAASRCWKKFQCYKKLGDFTTLRIYELSNDEGHVLSLKCVRQSPHRNMDEKIPMKEWKNHLKYLLERKEDTLILGFAEREADWEQQGTLQDVLSRKEIIKKLRQLKKSMASVVNELENEA</sequence>
<evidence type="ECO:0000313" key="2">
    <source>
        <dbReference type="Proteomes" id="UP000053105"/>
    </source>
</evidence>
<dbReference type="EMBL" id="KQ435957">
    <property type="protein sequence ID" value="KOX68015.1"/>
    <property type="molecule type" value="Genomic_DNA"/>
</dbReference>
<reference evidence="1 2" key="1">
    <citation type="submission" date="2015-07" db="EMBL/GenBank/DDBJ databases">
        <title>The genome of Melipona quadrifasciata.</title>
        <authorList>
            <person name="Pan H."/>
            <person name="Kapheim K."/>
        </authorList>
    </citation>
    <scope>NUCLEOTIDE SEQUENCE [LARGE SCALE GENOMIC DNA]</scope>
    <source>
        <strain evidence="1">0111107301</strain>
        <tissue evidence="1">Whole body</tissue>
    </source>
</reference>